<dbReference type="InParanoid" id="F8PWR8"/>
<feature type="compositionally biased region" description="Low complexity" evidence="1">
    <location>
        <begin position="582"/>
        <end position="592"/>
    </location>
</feature>
<evidence type="ECO:0000313" key="4">
    <source>
        <dbReference type="Proteomes" id="UP000008063"/>
    </source>
</evidence>
<feature type="compositionally biased region" description="Basic and acidic residues" evidence="1">
    <location>
        <begin position="413"/>
        <end position="426"/>
    </location>
</feature>
<name>F8PWR8_SERL3</name>
<dbReference type="GO" id="GO:0010494">
    <property type="term" value="C:cytoplasmic stress granule"/>
    <property type="evidence" value="ECO:0007669"/>
    <property type="project" value="TreeGrafter"/>
</dbReference>
<accession>F8PWR8</accession>
<dbReference type="OrthoDB" id="2275718at2759"/>
<dbReference type="EMBL" id="GL945480">
    <property type="protein sequence ID" value="EGN99245.1"/>
    <property type="molecule type" value="Genomic_DNA"/>
</dbReference>
<dbReference type="PANTHER" id="PTHR12854:SF7">
    <property type="entry name" value="ATAXIN-2 HOMOLOG"/>
    <property type="match status" value="1"/>
</dbReference>
<feature type="compositionally biased region" description="Low complexity" evidence="1">
    <location>
        <begin position="519"/>
        <end position="533"/>
    </location>
</feature>
<feature type="domain" description="LsmAD" evidence="2">
    <location>
        <begin position="209"/>
        <end position="280"/>
    </location>
</feature>
<dbReference type="InterPro" id="IPR045117">
    <property type="entry name" value="ATXN2-like"/>
</dbReference>
<sequence length="827" mass="87259">MATTARQPKAPRKGGQDSAGRRPPAWGSPRAPTFSPGNTPARLPSAPPPPPNQGAFPPLSGQSNGAHNPQDRILHALSGLTRYEGVIASTSGEGDTTGVSLKDVKELTKPGAPLKDSLFVASTNIDTWQSGPADAKVPNGDSFRTDTDISAKTKAGRERELQAWQPGDDTPGSPPATTAQYEGLDETTFGAGAGANSSWNQFDVNEKLFGLKTDFDENLYTTKLDRTAADYKERERKALLIANQIISGTTNNSHIAEERNMNVDDSGVNEEDKYGAVVRGTNAYVPPGARKHGQQSSVGSSGASGASASKPDIPKVSINAPDGAVLAQKETPPPSVKSPSPAPSSSSSNKPPADPLPAFRDFVTNEKQRLTQKKQALVKSEMDKRKAELLKFSQTFKLNKPIPDDLVPILAKDEDKQRQIRERATKDASSSQARSIGITTLTPSPSASRMPQVVASPSVKVIPDASRKAAQAPNVVPKAPTPAPQAVKAPAPKPSEASSKTSSGKTTISMFIQPIPPFKGSKSRSSVTSGTSTAQANGTSGGTPPVPTSPTTAAANRLNANASSFRPTPKASAPTPGPTSPIPSSTSASASPKPKPADTTPAVPNPFFGTKAIKRGPVHVKDDFNPFKHNKVVEASAVAAMWPYNGKRYSNMFPPLQHQAQQQPTHMPPPGPPPMQHNPYEETGDPRYVYAYAPYYPGQPMMPGMAPPPPGAYVSGPFMQPMPYPPAMPPHTNGQAMYAPSPMPQMPYMQPPPPGSYPAPPNGAGPRPSMPPTPIPAHAHPYYHQSPQMQHAVPYPMMMPPPGGPNGPPHPYDNSVPPVQMGGVGHV</sequence>
<feature type="compositionally biased region" description="Polar residues" evidence="1">
    <location>
        <begin position="427"/>
        <end position="449"/>
    </location>
</feature>
<evidence type="ECO:0000313" key="3">
    <source>
        <dbReference type="EMBL" id="EGN99245.1"/>
    </source>
</evidence>
<dbReference type="Proteomes" id="UP000008063">
    <property type="component" value="Unassembled WGS sequence"/>
</dbReference>
<dbReference type="STRING" id="936435.F8PWR8"/>
<protein>
    <recommendedName>
        <fullName evidence="2">LsmAD domain-containing protein</fullName>
    </recommendedName>
</protein>
<feature type="region of interest" description="Disordered" evidence="1">
    <location>
        <begin position="1"/>
        <end position="76"/>
    </location>
</feature>
<dbReference type="AlphaFoldDB" id="F8PWR8"/>
<gene>
    <name evidence="3" type="ORF">SERLA73DRAFT_160712</name>
</gene>
<feature type="compositionally biased region" description="Pro residues" evidence="1">
    <location>
        <begin position="331"/>
        <end position="342"/>
    </location>
</feature>
<dbReference type="GO" id="GO:0034063">
    <property type="term" value="P:stress granule assembly"/>
    <property type="evidence" value="ECO:0007669"/>
    <property type="project" value="TreeGrafter"/>
</dbReference>
<keyword evidence="4" id="KW-1185">Reference proteome</keyword>
<dbReference type="HOGENOM" id="CLU_017397_0_0_1"/>
<dbReference type="PANTHER" id="PTHR12854">
    <property type="entry name" value="ATAXIN 2-RELATED"/>
    <property type="match status" value="1"/>
</dbReference>
<dbReference type="Pfam" id="PF06741">
    <property type="entry name" value="LsmAD"/>
    <property type="match status" value="1"/>
</dbReference>
<feature type="compositionally biased region" description="Low complexity" evidence="1">
    <location>
        <begin position="484"/>
        <end position="509"/>
    </location>
</feature>
<proteinExistence type="predicted"/>
<dbReference type="FunCoup" id="F8PWR8">
    <property type="interactions" value="75"/>
</dbReference>
<dbReference type="SMART" id="SM01272">
    <property type="entry name" value="LsmAD"/>
    <property type="match status" value="1"/>
</dbReference>
<feature type="region of interest" description="Disordered" evidence="1">
    <location>
        <begin position="413"/>
        <end position="610"/>
    </location>
</feature>
<dbReference type="InterPro" id="IPR009604">
    <property type="entry name" value="LsmAD_domain"/>
</dbReference>
<feature type="region of interest" description="Disordered" evidence="1">
    <location>
        <begin position="744"/>
        <end position="772"/>
    </location>
</feature>
<feature type="region of interest" description="Disordered" evidence="1">
    <location>
        <begin position="282"/>
        <end position="377"/>
    </location>
</feature>
<evidence type="ECO:0000256" key="1">
    <source>
        <dbReference type="SAM" id="MobiDB-lite"/>
    </source>
</evidence>
<feature type="region of interest" description="Disordered" evidence="1">
    <location>
        <begin position="154"/>
        <end position="180"/>
    </location>
</feature>
<dbReference type="GO" id="GO:0003729">
    <property type="term" value="F:mRNA binding"/>
    <property type="evidence" value="ECO:0007669"/>
    <property type="project" value="TreeGrafter"/>
</dbReference>
<feature type="compositionally biased region" description="Low complexity" evidence="1">
    <location>
        <begin position="296"/>
        <end position="309"/>
    </location>
</feature>
<evidence type="ECO:0000259" key="2">
    <source>
        <dbReference type="SMART" id="SM01272"/>
    </source>
</evidence>
<feature type="compositionally biased region" description="Low complexity" evidence="1">
    <location>
        <begin position="549"/>
        <end position="574"/>
    </location>
</feature>
<organism evidence="4">
    <name type="scientific">Serpula lacrymans var. lacrymans (strain S7.3)</name>
    <name type="common">Dry rot fungus</name>
    <dbReference type="NCBI Taxonomy" id="936435"/>
    <lineage>
        <taxon>Eukaryota</taxon>
        <taxon>Fungi</taxon>
        <taxon>Dikarya</taxon>
        <taxon>Basidiomycota</taxon>
        <taxon>Agaricomycotina</taxon>
        <taxon>Agaricomycetes</taxon>
        <taxon>Agaricomycetidae</taxon>
        <taxon>Boletales</taxon>
        <taxon>Coniophorineae</taxon>
        <taxon>Serpulaceae</taxon>
        <taxon>Serpula</taxon>
    </lineage>
</organism>
<dbReference type="OMA" id="RMQMSAS"/>
<reference evidence="4" key="1">
    <citation type="journal article" date="2011" name="Science">
        <title>The plant cell wall-decomposing machinery underlies the functional diversity of forest fungi.</title>
        <authorList>
            <person name="Eastwood D.C."/>
            <person name="Floudas D."/>
            <person name="Binder M."/>
            <person name="Majcherczyk A."/>
            <person name="Schneider P."/>
            <person name="Aerts A."/>
            <person name="Asiegbu F.O."/>
            <person name="Baker S.E."/>
            <person name="Barry K."/>
            <person name="Bendiksby M."/>
            <person name="Blumentritt M."/>
            <person name="Coutinho P.M."/>
            <person name="Cullen D."/>
            <person name="de Vries R.P."/>
            <person name="Gathman A."/>
            <person name="Goodell B."/>
            <person name="Henrissat B."/>
            <person name="Ihrmark K."/>
            <person name="Kauserud H."/>
            <person name="Kohler A."/>
            <person name="LaButti K."/>
            <person name="Lapidus A."/>
            <person name="Lavin J.L."/>
            <person name="Lee Y.-H."/>
            <person name="Lindquist E."/>
            <person name="Lilly W."/>
            <person name="Lucas S."/>
            <person name="Morin E."/>
            <person name="Murat C."/>
            <person name="Oguiza J.A."/>
            <person name="Park J."/>
            <person name="Pisabarro A.G."/>
            <person name="Riley R."/>
            <person name="Rosling A."/>
            <person name="Salamov A."/>
            <person name="Schmidt O."/>
            <person name="Schmutz J."/>
            <person name="Skrede I."/>
            <person name="Stenlid J."/>
            <person name="Wiebenga A."/>
            <person name="Xie X."/>
            <person name="Kuees U."/>
            <person name="Hibbett D.S."/>
            <person name="Hoffmeister D."/>
            <person name="Hoegberg N."/>
            <person name="Martin F."/>
            <person name="Grigoriev I.V."/>
            <person name="Watkinson S.C."/>
        </authorList>
    </citation>
    <scope>NUCLEOTIDE SEQUENCE [LARGE SCALE GENOMIC DNA]</scope>
    <source>
        <strain evidence="4">strain S7.3</strain>
    </source>
</reference>